<dbReference type="InterPro" id="IPR000047">
    <property type="entry name" value="HTH_motif"/>
</dbReference>
<keyword evidence="4 5" id="KW-0539">Nucleus</keyword>
<dbReference type="CDD" id="cd00086">
    <property type="entry name" value="homeodomain"/>
    <property type="match status" value="1"/>
</dbReference>
<dbReference type="Proteomes" id="UP000475862">
    <property type="component" value="Unassembled WGS sequence"/>
</dbReference>
<keyword evidence="9" id="KW-1185">Reference proteome</keyword>
<dbReference type="GO" id="GO:0003677">
    <property type="term" value="F:DNA binding"/>
    <property type="evidence" value="ECO:0007669"/>
    <property type="project" value="UniProtKB-UniRule"/>
</dbReference>
<dbReference type="PANTHER" id="PTHR24333">
    <property type="entry name" value="HOMEO BOX HB9 LIKE A-RELATED"/>
    <property type="match status" value="1"/>
</dbReference>
<comment type="subcellular location">
    <subcellularLocation>
        <location evidence="1 5 6">Nucleus</location>
    </subcellularLocation>
</comment>
<reference evidence="8 9" key="1">
    <citation type="submission" date="2019-08" db="EMBL/GenBank/DDBJ databases">
        <title>The genome of the soybean aphid Biotype 1, its phylome, world population structure and adaptation to the North American continent.</title>
        <authorList>
            <person name="Giordano R."/>
            <person name="Donthu R.K."/>
            <person name="Hernandez A.G."/>
            <person name="Wright C.L."/>
            <person name="Zimin A.V."/>
        </authorList>
    </citation>
    <scope>NUCLEOTIDE SEQUENCE [LARGE SCALE GENOMIC DNA]</scope>
    <source>
        <tissue evidence="8">Whole aphids</tissue>
    </source>
</reference>
<evidence type="ECO:0000256" key="1">
    <source>
        <dbReference type="ARBA" id="ARBA00004123"/>
    </source>
</evidence>
<evidence type="ECO:0000256" key="5">
    <source>
        <dbReference type="PROSITE-ProRule" id="PRU00108"/>
    </source>
</evidence>
<dbReference type="PANTHER" id="PTHR24333:SF13">
    <property type="entry name" value="HOMEOBOX DOMAIN-CONTAINING PROTEIN"/>
    <property type="match status" value="1"/>
</dbReference>
<dbReference type="InterPro" id="IPR009057">
    <property type="entry name" value="Homeodomain-like_sf"/>
</dbReference>
<keyword evidence="3 5" id="KW-0371">Homeobox</keyword>
<dbReference type="GO" id="GO:0000981">
    <property type="term" value="F:DNA-binding transcription factor activity, RNA polymerase II-specific"/>
    <property type="evidence" value="ECO:0007669"/>
    <property type="project" value="InterPro"/>
</dbReference>
<dbReference type="PROSITE" id="PS00027">
    <property type="entry name" value="HOMEOBOX_1"/>
    <property type="match status" value="1"/>
</dbReference>
<feature type="domain" description="Homeobox" evidence="7">
    <location>
        <begin position="127"/>
        <end position="187"/>
    </location>
</feature>
<dbReference type="SUPFAM" id="SSF46689">
    <property type="entry name" value="Homeodomain-like"/>
    <property type="match status" value="1"/>
</dbReference>
<dbReference type="AlphaFoldDB" id="A0A6G0TCW2"/>
<dbReference type="InterPro" id="IPR017970">
    <property type="entry name" value="Homeobox_CS"/>
</dbReference>
<evidence type="ECO:0000256" key="2">
    <source>
        <dbReference type="ARBA" id="ARBA00023125"/>
    </source>
</evidence>
<dbReference type="GO" id="GO:0005634">
    <property type="term" value="C:nucleus"/>
    <property type="evidence" value="ECO:0007669"/>
    <property type="project" value="UniProtKB-SubCell"/>
</dbReference>
<evidence type="ECO:0000256" key="3">
    <source>
        <dbReference type="ARBA" id="ARBA00023155"/>
    </source>
</evidence>
<dbReference type="InterPro" id="IPR050848">
    <property type="entry name" value="Homeobox_TF"/>
</dbReference>
<gene>
    <name evidence="8" type="ORF">AGLY_011606</name>
</gene>
<organism evidence="8 9">
    <name type="scientific">Aphis glycines</name>
    <name type="common">Soybean aphid</name>
    <dbReference type="NCBI Taxonomy" id="307491"/>
    <lineage>
        <taxon>Eukaryota</taxon>
        <taxon>Metazoa</taxon>
        <taxon>Ecdysozoa</taxon>
        <taxon>Arthropoda</taxon>
        <taxon>Hexapoda</taxon>
        <taxon>Insecta</taxon>
        <taxon>Pterygota</taxon>
        <taxon>Neoptera</taxon>
        <taxon>Paraneoptera</taxon>
        <taxon>Hemiptera</taxon>
        <taxon>Sternorrhyncha</taxon>
        <taxon>Aphidomorpha</taxon>
        <taxon>Aphidoidea</taxon>
        <taxon>Aphididae</taxon>
        <taxon>Aphidini</taxon>
        <taxon>Aphis</taxon>
        <taxon>Aphis</taxon>
    </lineage>
</organism>
<dbReference type="SMART" id="SM00389">
    <property type="entry name" value="HOX"/>
    <property type="match status" value="1"/>
</dbReference>
<proteinExistence type="predicted"/>
<dbReference type="Pfam" id="PF00046">
    <property type="entry name" value="Homeodomain"/>
    <property type="match status" value="1"/>
</dbReference>
<keyword evidence="2 5" id="KW-0238">DNA-binding</keyword>
<feature type="non-terminal residue" evidence="8">
    <location>
        <position position="1"/>
    </location>
</feature>
<dbReference type="PRINTS" id="PR00024">
    <property type="entry name" value="HOMEOBOX"/>
</dbReference>
<dbReference type="PROSITE" id="PS50071">
    <property type="entry name" value="HOMEOBOX_2"/>
    <property type="match status" value="1"/>
</dbReference>
<accession>A0A6G0TCW2</accession>
<evidence type="ECO:0000313" key="9">
    <source>
        <dbReference type="Proteomes" id="UP000475862"/>
    </source>
</evidence>
<name>A0A6G0TCW2_APHGL</name>
<evidence type="ECO:0000259" key="7">
    <source>
        <dbReference type="PROSITE" id="PS50071"/>
    </source>
</evidence>
<dbReference type="PRINTS" id="PR00031">
    <property type="entry name" value="HTHREPRESSR"/>
</dbReference>
<dbReference type="InterPro" id="IPR001356">
    <property type="entry name" value="HD"/>
</dbReference>
<feature type="DNA-binding region" description="Homeobox" evidence="5">
    <location>
        <begin position="129"/>
        <end position="188"/>
    </location>
</feature>
<dbReference type="EMBL" id="VYZN01000044">
    <property type="protein sequence ID" value="KAE9529510.1"/>
    <property type="molecule type" value="Genomic_DNA"/>
</dbReference>
<evidence type="ECO:0000256" key="4">
    <source>
        <dbReference type="ARBA" id="ARBA00023242"/>
    </source>
</evidence>
<evidence type="ECO:0000256" key="6">
    <source>
        <dbReference type="RuleBase" id="RU000682"/>
    </source>
</evidence>
<evidence type="ECO:0000313" key="8">
    <source>
        <dbReference type="EMBL" id="KAE9529510.1"/>
    </source>
</evidence>
<dbReference type="InterPro" id="IPR020479">
    <property type="entry name" value="HD_metazoa"/>
</dbReference>
<sequence>TVDTCEASTRGSGFKDLGAADKRCETDGGDAPFPNSLLKYRRCSRIPGQYDRWTKRCDMDDNNNYYYCYDYYFDDDGDNERDFHRDFPGGRYWEQVAEPVVLQDPIRQVASGGFPSITDRKENEHNIKCRKSRTAFTKYQLGWLEGEFEKCKYLTRLRRYEVALILGLTERQVKVWFQNRRMKKKRLNDESIYG</sequence>
<comment type="caution">
    <text evidence="8">The sequence shown here is derived from an EMBL/GenBank/DDBJ whole genome shotgun (WGS) entry which is preliminary data.</text>
</comment>
<dbReference type="Gene3D" id="1.10.10.60">
    <property type="entry name" value="Homeodomain-like"/>
    <property type="match status" value="1"/>
</dbReference>
<protein>
    <recommendedName>
        <fullName evidence="7">Homeobox domain-containing protein</fullName>
    </recommendedName>
</protein>
<dbReference type="OrthoDB" id="6159439at2759"/>